<dbReference type="Pfam" id="PF03382">
    <property type="entry name" value="DUF285"/>
    <property type="match status" value="1"/>
</dbReference>
<dbReference type="EMBL" id="LS991949">
    <property type="protein sequence ID" value="SYV89659.1"/>
    <property type="molecule type" value="Genomic_DNA"/>
</dbReference>
<reference evidence="2" key="1">
    <citation type="submission" date="2018-06" db="EMBL/GenBank/DDBJ databases">
        <authorList>
            <consortium name="Pathogen Informatics"/>
        </authorList>
    </citation>
    <scope>NUCLEOTIDE SEQUENCE [LARGE SCALE GENOMIC DNA]</scope>
    <source>
        <strain evidence="2">NCTC10135</strain>
    </source>
</reference>
<organism evidence="1 2">
    <name type="scientific">Metamycoplasma alkalescens</name>
    <dbReference type="NCBI Taxonomy" id="45363"/>
    <lineage>
        <taxon>Bacteria</taxon>
        <taxon>Bacillati</taxon>
        <taxon>Mycoplasmatota</taxon>
        <taxon>Mycoplasmoidales</taxon>
        <taxon>Metamycoplasmataceae</taxon>
        <taxon>Metamycoplasma</taxon>
    </lineage>
</organism>
<dbReference type="Proteomes" id="UP000259864">
    <property type="component" value="Chromosome 1"/>
</dbReference>
<gene>
    <name evidence="1" type="ORF">NCTC10135_00151</name>
</gene>
<dbReference type="KEGG" id="mala:NCTC10135_00151"/>
<proteinExistence type="predicted"/>
<dbReference type="AlphaFoldDB" id="A0A3B0NZ50"/>
<dbReference type="InterPro" id="IPR005046">
    <property type="entry name" value="DUF285"/>
</dbReference>
<dbReference type="InterPro" id="IPR011889">
    <property type="entry name" value="Liste_lipo_26"/>
</dbReference>
<dbReference type="STRING" id="1188234.MALK_6540"/>
<name>A0A3B0NZ50_9BACT</name>
<accession>A0A3B0NZ50</accession>
<evidence type="ECO:0000313" key="2">
    <source>
        <dbReference type="Proteomes" id="UP000259864"/>
    </source>
</evidence>
<feature type="non-terminal residue" evidence="1">
    <location>
        <position position="43"/>
    </location>
</feature>
<dbReference type="NCBIfam" id="TIGR02167">
    <property type="entry name" value="Liste_lipo_26"/>
    <property type="match status" value="1"/>
</dbReference>
<evidence type="ECO:0000313" key="1">
    <source>
        <dbReference type="EMBL" id="SYV89659.1"/>
    </source>
</evidence>
<protein>
    <submittedName>
        <fullName evidence="1">Bacterial surface protein 26-residue repeat</fullName>
    </submittedName>
</protein>
<sequence>MAFMFHNATHFNQPIGKWNTSKVTDMSFMFTNATNFNQELKEW</sequence>